<organism evidence="10 11">
    <name type="scientific">Lasiodiplodia theobromae</name>
    <dbReference type="NCBI Taxonomy" id="45133"/>
    <lineage>
        <taxon>Eukaryota</taxon>
        <taxon>Fungi</taxon>
        <taxon>Dikarya</taxon>
        <taxon>Ascomycota</taxon>
        <taxon>Pezizomycotina</taxon>
        <taxon>Dothideomycetes</taxon>
        <taxon>Dothideomycetes incertae sedis</taxon>
        <taxon>Botryosphaeriales</taxon>
        <taxon>Botryosphaeriaceae</taxon>
        <taxon>Lasiodiplodia</taxon>
    </lineage>
</organism>
<name>A0A5N5DSS0_9PEZI</name>
<feature type="compositionally biased region" description="Acidic residues" evidence="7">
    <location>
        <begin position="330"/>
        <end position="349"/>
    </location>
</feature>
<dbReference type="Proteomes" id="UP000325902">
    <property type="component" value="Unassembled WGS sequence"/>
</dbReference>
<keyword evidence="3 6" id="KW-0698">rRNA processing</keyword>
<comment type="catalytic activity">
    <reaction evidence="6">
        <text>N(1)-methylpseudouridine(1191) in yeast 18S rRNA + S-adenosyl-L-methionine = N(1)-methyl-N(3)-[(3S)-3-amino-3-carboxypropyl]pseudouridine(1191) in yeast 18S rRNA + S-methyl-5'-thioadenosine + H(+)</text>
        <dbReference type="Rhea" id="RHEA:63300"/>
        <dbReference type="Rhea" id="RHEA-COMP:13852"/>
        <dbReference type="Rhea" id="RHEA-COMP:16309"/>
        <dbReference type="ChEBI" id="CHEBI:15378"/>
        <dbReference type="ChEBI" id="CHEBI:17509"/>
        <dbReference type="ChEBI" id="CHEBI:59789"/>
        <dbReference type="ChEBI" id="CHEBI:74890"/>
        <dbReference type="ChEBI" id="CHEBI:146234"/>
    </reaction>
</comment>
<reference evidence="10 11" key="1">
    <citation type="journal article" date="2019" name="Sci. Rep.">
        <title>A multi-omics analysis of the grapevine pathogen Lasiodiplodia theobromae reveals that temperature affects the expression of virulence- and pathogenicity-related genes.</title>
        <authorList>
            <person name="Felix C."/>
            <person name="Meneses R."/>
            <person name="Goncalves M.F.M."/>
            <person name="Tilleman L."/>
            <person name="Duarte A.S."/>
            <person name="Jorrin-Novo J.V."/>
            <person name="Van de Peer Y."/>
            <person name="Deforce D."/>
            <person name="Van Nieuwerburgh F."/>
            <person name="Esteves A.C."/>
            <person name="Alves A."/>
        </authorList>
    </citation>
    <scope>NUCLEOTIDE SEQUENCE [LARGE SCALE GENOMIC DNA]</scope>
    <source>
        <strain evidence="10 11">LA-SOL3</strain>
    </source>
</reference>
<dbReference type="InterPro" id="IPR007177">
    <property type="entry name" value="Tsr3_C"/>
</dbReference>
<keyword evidence="4 6" id="KW-0808">Transferase</keyword>
<evidence type="ECO:0000256" key="7">
    <source>
        <dbReference type="SAM" id="MobiDB-lite"/>
    </source>
</evidence>
<dbReference type="PANTHER" id="PTHR20426:SF0">
    <property type="entry name" value="18S RRNA AMINOCARBOXYPROPYLTRANSFERASE"/>
    <property type="match status" value="1"/>
</dbReference>
<evidence type="ECO:0000256" key="6">
    <source>
        <dbReference type="HAMAP-Rule" id="MF_03146"/>
    </source>
</evidence>
<dbReference type="GO" id="GO:0030490">
    <property type="term" value="P:maturation of SSU-rRNA"/>
    <property type="evidence" value="ECO:0007669"/>
    <property type="project" value="TreeGrafter"/>
</dbReference>
<dbReference type="EMBL" id="VCHE01000002">
    <property type="protein sequence ID" value="KAB2581015.1"/>
    <property type="molecule type" value="Genomic_DNA"/>
</dbReference>
<comment type="subcellular location">
    <subcellularLocation>
        <location evidence="6">Cytoplasm</location>
    </subcellularLocation>
    <subcellularLocation>
        <location evidence="6">Nucleus</location>
    </subcellularLocation>
</comment>
<dbReference type="InterPro" id="IPR022968">
    <property type="entry name" value="Tsr3-like"/>
</dbReference>
<evidence type="ECO:0000256" key="5">
    <source>
        <dbReference type="ARBA" id="ARBA00022691"/>
    </source>
</evidence>
<comment type="catalytic activity">
    <reaction evidence="6">
        <text>an N(1)-methylpseudouridine in rRNA + S-adenosyl-L-methionine = N(1)-methyl-N(3)-[(3S)-3-amino-3-carboxypropyl]pseudouridine in rRNA + S-methyl-5'-thioadenosine + H(+)</text>
        <dbReference type="Rhea" id="RHEA:63296"/>
        <dbReference type="Rhea" id="RHEA-COMP:11634"/>
        <dbReference type="Rhea" id="RHEA-COMP:16310"/>
        <dbReference type="ChEBI" id="CHEBI:15378"/>
        <dbReference type="ChEBI" id="CHEBI:17509"/>
        <dbReference type="ChEBI" id="CHEBI:59789"/>
        <dbReference type="ChEBI" id="CHEBI:74890"/>
        <dbReference type="ChEBI" id="CHEBI:146234"/>
        <dbReference type="EC" id="2.5.1.157"/>
    </reaction>
</comment>
<protein>
    <recommendedName>
        <fullName evidence="6">18S rRNA aminocarboxypropyltransferase</fullName>
        <ecNumber evidence="6">2.5.1.157</ecNumber>
    </recommendedName>
</protein>
<dbReference type="NCBIfam" id="NF002621">
    <property type="entry name" value="PRK02287.1"/>
    <property type="match status" value="1"/>
</dbReference>
<dbReference type="GO" id="GO:0000455">
    <property type="term" value="P:enzyme-directed rRNA pseudouridine synthesis"/>
    <property type="evidence" value="ECO:0007669"/>
    <property type="project" value="UniProtKB-UniRule"/>
</dbReference>
<keyword evidence="2 6" id="KW-0690">Ribosome biogenesis</keyword>
<feature type="compositionally biased region" description="Polar residues" evidence="7">
    <location>
        <begin position="371"/>
        <end position="384"/>
    </location>
</feature>
<dbReference type="GO" id="GO:0005634">
    <property type="term" value="C:nucleus"/>
    <property type="evidence" value="ECO:0007669"/>
    <property type="project" value="UniProtKB-SubCell"/>
</dbReference>
<evidence type="ECO:0000259" key="9">
    <source>
        <dbReference type="Pfam" id="PF04068"/>
    </source>
</evidence>
<dbReference type="HAMAP" id="MF_01116">
    <property type="entry name" value="TSR3"/>
    <property type="match status" value="1"/>
</dbReference>
<comment type="similarity">
    <text evidence="6">Belongs to the TDD superfamily. TSR3 family.</text>
</comment>
<feature type="binding site" evidence="6">
    <location>
        <position position="138"/>
    </location>
    <ligand>
        <name>S-adenosyl-L-methionine</name>
        <dbReference type="ChEBI" id="CHEBI:59789"/>
    </ligand>
</feature>
<feature type="region of interest" description="Disordered" evidence="7">
    <location>
        <begin position="1"/>
        <end position="44"/>
    </location>
</feature>
<evidence type="ECO:0000256" key="2">
    <source>
        <dbReference type="ARBA" id="ARBA00022517"/>
    </source>
</evidence>
<keyword evidence="11" id="KW-1185">Reference proteome</keyword>
<proteinExistence type="inferred from homology"/>
<dbReference type="Pfam" id="PF04034">
    <property type="entry name" value="Ribo_biogen_C"/>
    <property type="match status" value="1"/>
</dbReference>
<dbReference type="AlphaFoldDB" id="A0A5N5DSS0"/>
<evidence type="ECO:0000259" key="8">
    <source>
        <dbReference type="Pfam" id="PF04034"/>
    </source>
</evidence>
<accession>A0A5N5DSS0</accession>
<feature type="domain" description="RNase L inhibitor RLI-like possible metal-binding" evidence="9">
    <location>
        <begin position="53"/>
        <end position="85"/>
    </location>
</feature>
<feature type="region of interest" description="Disordered" evidence="7">
    <location>
        <begin position="225"/>
        <end position="391"/>
    </location>
</feature>
<dbReference type="GO" id="GO:0106388">
    <property type="term" value="F:rRNA small subunit aminocarboxypropyltransferase activity"/>
    <property type="evidence" value="ECO:0007669"/>
    <property type="project" value="UniProtKB-EC"/>
</dbReference>
<feature type="compositionally biased region" description="Acidic residues" evidence="7">
    <location>
        <begin position="250"/>
        <end position="276"/>
    </location>
</feature>
<feature type="binding site" evidence="6">
    <location>
        <position position="153"/>
    </location>
    <ligand>
        <name>S-adenosyl-L-methionine</name>
        <dbReference type="ChEBI" id="CHEBI:59789"/>
    </ligand>
</feature>
<feature type="compositionally biased region" description="Gly residues" evidence="7">
    <location>
        <begin position="10"/>
        <end position="19"/>
    </location>
</feature>
<sequence length="391" mass="43459">MVRHKKDGFSGRGGRGGRGGGKKYSNPPRQRVRDDDEDGEEGERIAKRPAFKAAAWDLGHCDAKRCSGKRLMRLGLMRELHVGQKFAGVVVSPKAKKTVSPQDRELCEQYGAAVVEASWNRIDEVPFARIGGKCERLLPYLVAANPTNYGRPWRLNCVEALAACYAICGHLEWAEEILSSFSYGEAFLEMNAALLKRYAACSTEEEVLKAEETWLAKIEREYNTSRDDKAALGEGDAWEGGNMNRRALDDSDDNDEDDDDDDENKNSGEEDGEEERDPYGLPPDESDDEEEMAELRRRVLASKPFANPEPEAKKQPETIARPEAPPTLQEDSDAESGSDIDGMDDEFDDIINATPVTDRTGITAKQRLKTQDTTVMSASFSRASLSAPKKW</sequence>
<dbReference type="GO" id="GO:0005737">
    <property type="term" value="C:cytoplasm"/>
    <property type="evidence" value="ECO:0007669"/>
    <property type="project" value="UniProtKB-SubCell"/>
</dbReference>
<feature type="domain" description="16S/18S rRNA aminocarboxypropyltransferase Tsr3 C-terminal" evidence="8">
    <location>
        <begin position="89"/>
        <end position="215"/>
    </location>
</feature>
<dbReference type="EC" id="2.5.1.157" evidence="6"/>
<dbReference type="InterPro" id="IPR007209">
    <property type="entry name" value="RNaseL-inhib-like_metal-bd_dom"/>
</dbReference>
<dbReference type="Pfam" id="PF04068">
    <property type="entry name" value="Fer4_RLI"/>
    <property type="match status" value="1"/>
</dbReference>
<evidence type="ECO:0000256" key="4">
    <source>
        <dbReference type="ARBA" id="ARBA00022679"/>
    </source>
</evidence>
<dbReference type="OrthoDB" id="10262062at2759"/>
<evidence type="ECO:0000313" key="10">
    <source>
        <dbReference type="EMBL" id="KAB2581015.1"/>
    </source>
</evidence>
<comment type="function">
    <text evidence="6">Aminocarboxypropyltransferase that catalyzes the aminocarboxypropyl transfer on pseudouridine at position 1191 (Psi1191) in 18S rRNA. It constitutes the last step in biosynthesis of the hypermodified N1-methyl-N3-(3-amino-3-carboxypropyl) pseudouridine (m1acp3-Psi) conserved in eukaryotic 18S rRNA.</text>
</comment>
<comment type="caution">
    <text evidence="10">The sequence shown here is derived from an EMBL/GenBank/DDBJ whole genome shotgun (WGS) entry which is preliminary data.</text>
</comment>
<dbReference type="GO" id="GO:1904047">
    <property type="term" value="F:S-adenosyl-L-methionine binding"/>
    <property type="evidence" value="ECO:0007669"/>
    <property type="project" value="UniProtKB-UniRule"/>
</dbReference>
<keyword evidence="6" id="KW-0539">Nucleus</keyword>
<dbReference type="PANTHER" id="PTHR20426">
    <property type="entry name" value="RIBOSOME BIOGENESIS PROTEIN TSR3 HOMOLOG"/>
    <property type="match status" value="1"/>
</dbReference>
<gene>
    <name evidence="6 10" type="primary">TSR3</name>
    <name evidence="10" type="ORF">DBV05_g489</name>
</gene>
<feature type="binding site" evidence="6">
    <location>
        <position position="115"/>
    </location>
    <ligand>
        <name>S-adenosyl-L-methionine</name>
        <dbReference type="ChEBI" id="CHEBI:59789"/>
    </ligand>
</feature>
<feature type="binding site" evidence="6">
    <location>
        <position position="67"/>
    </location>
    <ligand>
        <name>S-adenosyl-L-methionine</name>
        <dbReference type="ChEBI" id="CHEBI:59789"/>
    </ligand>
</feature>
<evidence type="ECO:0000256" key="3">
    <source>
        <dbReference type="ARBA" id="ARBA00022552"/>
    </source>
</evidence>
<keyword evidence="5 6" id="KW-0949">S-adenosyl-L-methionine</keyword>
<evidence type="ECO:0000313" key="11">
    <source>
        <dbReference type="Proteomes" id="UP000325902"/>
    </source>
</evidence>
<evidence type="ECO:0000256" key="1">
    <source>
        <dbReference type="ARBA" id="ARBA00022490"/>
    </source>
</evidence>
<keyword evidence="1 6" id="KW-0963">Cytoplasm</keyword>